<organism evidence="1 2">
    <name type="scientific">Mycobacterium ulcerans str. Harvey</name>
    <dbReference type="NCBI Taxonomy" id="1299332"/>
    <lineage>
        <taxon>Bacteria</taxon>
        <taxon>Bacillati</taxon>
        <taxon>Actinomycetota</taxon>
        <taxon>Actinomycetes</taxon>
        <taxon>Mycobacteriales</taxon>
        <taxon>Mycobacteriaceae</taxon>
        <taxon>Mycobacterium</taxon>
        <taxon>Mycobacterium ulcerans group</taxon>
    </lineage>
</organism>
<evidence type="ECO:0000313" key="2">
    <source>
        <dbReference type="Proteomes" id="UP000020681"/>
    </source>
</evidence>
<keyword evidence="2" id="KW-1185">Reference proteome</keyword>
<dbReference type="EMBL" id="JAOL01000048">
    <property type="protein sequence ID" value="EUA93718.1"/>
    <property type="molecule type" value="Genomic_DNA"/>
</dbReference>
<gene>
    <name evidence="1" type="ORF">I551_9019</name>
</gene>
<proteinExistence type="predicted"/>
<reference evidence="1 2" key="1">
    <citation type="submission" date="2014-01" db="EMBL/GenBank/DDBJ databases">
        <authorList>
            <person name="Dobos K."/>
            <person name="Lenaerts A."/>
            <person name="Ordway D."/>
            <person name="DeGroote M.A."/>
            <person name="Parker T."/>
            <person name="Sizemore C."/>
            <person name="Tallon L.J."/>
            <person name="Sadzewicz L.K."/>
            <person name="Sengamalay N."/>
            <person name="Fraser C.M."/>
            <person name="Hine E."/>
            <person name="Shefchek K.A."/>
            <person name="Das S.P."/>
            <person name="Tettelin H."/>
        </authorList>
    </citation>
    <scope>NUCLEOTIDE SEQUENCE [LARGE SCALE GENOMIC DNA]</scope>
    <source>
        <strain evidence="1 2">Harvey</strain>
    </source>
</reference>
<dbReference type="Proteomes" id="UP000020681">
    <property type="component" value="Unassembled WGS sequence"/>
</dbReference>
<name>A0ABN0R976_MYCUL</name>
<evidence type="ECO:0000313" key="1">
    <source>
        <dbReference type="EMBL" id="EUA93718.1"/>
    </source>
</evidence>
<comment type="caution">
    <text evidence="1">The sequence shown here is derived from an EMBL/GenBank/DDBJ whole genome shotgun (WGS) entry which is preliminary data.</text>
</comment>
<protein>
    <submittedName>
        <fullName evidence="1">Conserved 13E12 repeat family protein</fullName>
    </submittedName>
</protein>
<sequence>MVADVDRDVVRRVAEAADGRFVGRLGNRAHDIAIDIGHHLIDRNGQPTSSYRRTSRQQRGELCVHFASTSASVMRSVRNTIVWNAR</sequence>
<accession>A0ABN0R976</accession>